<dbReference type="PANTHER" id="PTHR35526:SF3">
    <property type="entry name" value="ANTI-SIGMA-F FACTOR RSBW"/>
    <property type="match status" value="1"/>
</dbReference>
<dbReference type="InterPro" id="IPR036890">
    <property type="entry name" value="HATPase_C_sf"/>
</dbReference>
<dbReference type="EMBL" id="BSEV01000006">
    <property type="protein sequence ID" value="GLK09715.1"/>
    <property type="molecule type" value="Genomic_DNA"/>
</dbReference>
<feature type="region of interest" description="Disordered" evidence="2">
    <location>
        <begin position="145"/>
        <end position="178"/>
    </location>
</feature>
<dbReference type="GO" id="GO:0004674">
    <property type="term" value="F:protein serine/threonine kinase activity"/>
    <property type="evidence" value="ECO:0007669"/>
    <property type="project" value="UniProtKB-KW"/>
</dbReference>
<feature type="compositionally biased region" description="Basic and acidic residues" evidence="2">
    <location>
        <begin position="164"/>
        <end position="178"/>
    </location>
</feature>
<accession>A0A9W6MDA7</accession>
<dbReference type="Pfam" id="PF13581">
    <property type="entry name" value="HATPase_c_2"/>
    <property type="match status" value="1"/>
</dbReference>
<reference evidence="4" key="2">
    <citation type="submission" date="2023-01" db="EMBL/GenBank/DDBJ databases">
        <authorList>
            <person name="Sun Q."/>
            <person name="Evtushenko L."/>
        </authorList>
    </citation>
    <scope>NUCLEOTIDE SEQUENCE</scope>
    <source>
        <strain evidence="4">VKM Ac-2007</strain>
    </source>
</reference>
<dbReference type="PANTHER" id="PTHR35526">
    <property type="entry name" value="ANTI-SIGMA-F FACTOR RSBW-RELATED"/>
    <property type="match status" value="1"/>
</dbReference>
<evidence type="ECO:0000256" key="1">
    <source>
        <dbReference type="ARBA" id="ARBA00022527"/>
    </source>
</evidence>
<dbReference type="RefSeq" id="WP_271218172.1">
    <property type="nucleotide sequence ID" value="NZ_BAAAVD010000028.1"/>
</dbReference>
<dbReference type="InterPro" id="IPR050267">
    <property type="entry name" value="Anti-sigma-factor_SerPK"/>
</dbReference>
<organism evidence="4 5">
    <name type="scientific">Streptosporangium carneum</name>
    <dbReference type="NCBI Taxonomy" id="47481"/>
    <lineage>
        <taxon>Bacteria</taxon>
        <taxon>Bacillati</taxon>
        <taxon>Actinomycetota</taxon>
        <taxon>Actinomycetes</taxon>
        <taxon>Streptosporangiales</taxon>
        <taxon>Streptosporangiaceae</taxon>
        <taxon>Streptosporangium</taxon>
    </lineage>
</organism>
<proteinExistence type="predicted"/>
<sequence>MEATIALRLPRDAASVPVIRQLLDASLRALGVEPQIREDILLMLSEACSNVIQHATPSDDYMVSTELFRDRCVIKVVDAGNGFDFTGARSPSPTSEHGRGLLIMKALADDIRFVNRHERGSIVCLEKTLRFVEDAPGLSLLLNEEHEGEGERHASGRTTQNEPHIGDHTRVGEHVKVR</sequence>
<dbReference type="CDD" id="cd16936">
    <property type="entry name" value="HATPase_RsbW-like"/>
    <property type="match status" value="1"/>
</dbReference>
<keyword evidence="1" id="KW-0418">Kinase</keyword>
<reference evidence="4" key="1">
    <citation type="journal article" date="2014" name="Int. J. Syst. Evol. Microbiol.">
        <title>Complete genome sequence of Corynebacterium casei LMG S-19264T (=DSM 44701T), isolated from a smear-ripened cheese.</title>
        <authorList>
            <consortium name="US DOE Joint Genome Institute (JGI-PGF)"/>
            <person name="Walter F."/>
            <person name="Albersmeier A."/>
            <person name="Kalinowski J."/>
            <person name="Ruckert C."/>
        </authorList>
    </citation>
    <scope>NUCLEOTIDE SEQUENCE</scope>
    <source>
        <strain evidence="4">VKM Ac-2007</strain>
    </source>
</reference>
<dbReference type="Proteomes" id="UP001143474">
    <property type="component" value="Unassembled WGS sequence"/>
</dbReference>
<evidence type="ECO:0000313" key="4">
    <source>
        <dbReference type="EMBL" id="GLK09715.1"/>
    </source>
</evidence>
<name>A0A9W6MDA7_9ACTN</name>
<dbReference type="InterPro" id="IPR003594">
    <property type="entry name" value="HATPase_dom"/>
</dbReference>
<gene>
    <name evidence="4" type="ORF">GCM10017600_31210</name>
</gene>
<keyword evidence="5" id="KW-1185">Reference proteome</keyword>
<feature type="domain" description="Histidine kinase/HSP90-like ATPase" evidence="3">
    <location>
        <begin position="10"/>
        <end position="126"/>
    </location>
</feature>
<dbReference type="Gene3D" id="3.30.565.10">
    <property type="entry name" value="Histidine kinase-like ATPase, C-terminal domain"/>
    <property type="match status" value="1"/>
</dbReference>
<feature type="compositionally biased region" description="Basic and acidic residues" evidence="2">
    <location>
        <begin position="145"/>
        <end position="154"/>
    </location>
</feature>
<dbReference type="AlphaFoldDB" id="A0A9W6MDA7"/>
<evidence type="ECO:0000259" key="3">
    <source>
        <dbReference type="Pfam" id="PF13581"/>
    </source>
</evidence>
<dbReference type="SUPFAM" id="SSF55874">
    <property type="entry name" value="ATPase domain of HSP90 chaperone/DNA topoisomerase II/histidine kinase"/>
    <property type="match status" value="1"/>
</dbReference>
<keyword evidence="1" id="KW-0808">Transferase</keyword>
<evidence type="ECO:0000256" key="2">
    <source>
        <dbReference type="SAM" id="MobiDB-lite"/>
    </source>
</evidence>
<evidence type="ECO:0000313" key="5">
    <source>
        <dbReference type="Proteomes" id="UP001143474"/>
    </source>
</evidence>
<keyword evidence="1" id="KW-0723">Serine/threonine-protein kinase</keyword>
<protein>
    <recommendedName>
        <fullName evidence="3">Histidine kinase/HSP90-like ATPase domain-containing protein</fullName>
    </recommendedName>
</protein>
<comment type="caution">
    <text evidence="4">The sequence shown here is derived from an EMBL/GenBank/DDBJ whole genome shotgun (WGS) entry which is preliminary data.</text>
</comment>